<feature type="non-terminal residue" evidence="1">
    <location>
        <position position="1"/>
    </location>
</feature>
<evidence type="ECO:0000313" key="1">
    <source>
        <dbReference type="EMBL" id="OEU19278.1"/>
    </source>
</evidence>
<feature type="non-terminal residue" evidence="1">
    <location>
        <position position="232"/>
    </location>
</feature>
<evidence type="ECO:0008006" key="3">
    <source>
        <dbReference type="Google" id="ProtNLM"/>
    </source>
</evidence>
<evidence type="ECO:0000313" key="2">
    <source>
        <dbReference type="Proteomes" id="UP000095751"/>
    </source>
</evidence>
<name>A0A1E7FM77_9STRA</name>
<accession>A0A1E7FM77</accession>
<sequence length="232" mass="25518">TASSSSSSSVMSVERLKIQLLQLGAALDRGQAYNPTSGSYYEENMNVARQKIEQLLDQAAAKEVATDADAASAATSTVPNSLEDIDGEWELILSTVPHGIFRSSPFFLAIQESYEYAETKTFEDGTNKPDLFFKLHELQTCSWGVSKVGRIAQFIDPKSKYLYSTFDTSLFSLTVIPILGWFKLLPTFGGCVVTAATIQELTPDVFRDRKVAKLEMIVDYTTSRKVDGLAGL</sequence>
<organism evidence="1 2">
    <name type="scientific">Fragilariopsis cylindrus CCMP1102</name>
    <dbReference type="NCBI Taxonomy" id="635003"/>
    <lineage>
        <taxon>Eukaryota</taxon>
        <taxon>Sar</taxon>
        <taxon>Stramenopiles</taxon>
        <taxon>Ochrophyta</taxon>
        <taxon>Bacillariophyta</taxon>
        <taxon>Bacillariophyceae</taxon>
        <taxon>Bacillariophycidae</taxon>
        <taxon>Bacillariales</taxon>
        <taxon>Bacillariaceae</taxon>
        <taxon>Fragilariopsis</taxon>
    </lineage>
</organism>
<dbReference type="OrthoDB" id="203682at2759"/>
<reference evidence="1 2" key="1">
    <citation type="submission" date="2016-09" db="EMBL/GenBank/DDBJ databases">
        <title>Extensive genetic diversity and differential bi-allelic expression allows diatom success in the polar Southern Ocean.</title>
        <authorList>
            <consortium name="DOE Joint Genome Institute"/>
            <person name="Mock T."/>
            <person name="Otillar R.P."/>
            <person name="Strauss J."/>
            <person name="Dupont C."/>
            <person name="Frickenhaus S."/>
            <person name="Maumus F."/>
            <person name="Mcmullan M."/>
            <person name="Sanges R."/>
            <person name="Schmutz J."/>
            <person name="Toseland A."/>
            <person name="Valas R."/>
            <person name="Veluchamy A."/>
            <person name="Ward B.J."/>
            <person name="Allen A."/>
            <person name="Barry K."/>
            <person name="Falciatore A."/>
            <person name="Ferrante M."/>
            <person name="Fortunato A.E."/>
            <person name="Gloeckner G."/>
            <person name="Gruber A."/>
            <person name="Hipkin R."/>
            <person name="Janech M."/>
            <person name="Kroth P."/>
            <person name="Leese F."/>
            <person name="Lindquist E."/>
            <person name="Lyon B.R."/>
            <person name="Martin J."/>
            <person name="Mayer C."/>
            <person name="Parker M."/>
            <person name="Quesneville H."/>
            <person name="Raymond J."/>
            <person name="Uhlig C."/>
            <person name="Valentin K.U."/>
            <person name="Worden A.Z."/>
            <person name="Armbrust E.V."/>
            <person name="Bowler C."/>
            <person name="Green B."/>
            <person name="Moulton V."/>
            <person name="Van Oosterhout C."/>
            <person name="Grigoriev I."/>
        </authorList>
    </citation>
    <scope>NUCLEOTIDE SEQUENCE [LARGE SCALE GENOMIC DNA]</scope>
    <source>
        <strain evidence="1 2">CCMP1102</strain>
    </source>
</reference>
<keyword evidence="2" id="KW-1185">Reference proteome</keyword>
<dbReference type="KEGG" id="fcy:FRACYDRAFT_140309"/>
<dbReference type="InParanoid" id="A0A1E7FM77"/>
<dbReference type="EMBL" id="KV784355">
    <property type="protein sequence ID" value="OEU19278.1"/>
    <property type="molecule type" value="Genomic_DNA"/>
</dbReference>
<protein>
    <recommendedName>
        <fullName evidence="3">Plastid lipid-associated protein/fibrillin conserved domain-containing protein</fullName>
    </recommendedName>
</protein>
<proteinExistence type="predicted"/>
<gene>
    <name evidence="1" type="ORF">FRACYDRAFT_140309</name>
</gene>
<dbReference type="Proteomes" id="UP000095751">
    <property type="component" value="Unassembled WGS sequence"/>
</dbReference>
<dbReference type="AlphaFoldDB" id="A0A1E7FM77"/>